<feature type="domain" description="Bacterial bifunctional deaminase-reductase C-terminal" evidence="1">
    <location>
        <begin position="36"/>
        <end position="245"/>
    </location>
</feature>
<dbReference type="EMBL" id="JBGUAW010000015">
    <property type="protein sequence ID" value="MFA9462473.1"/>
    <property type="molecule type" value="Genomic_DNA"/>
</dbReference>
<dbReference type="Proteomes" id="UP001575181">
    <property type="component" value="Unassembled WGS sequence"/>
</dbReference>
<evidence type="ECO:0000313" key="2">
    <source>
        <dbReference type="EMBL" id="MFA9462473.1"/>
    </source>
</evidence>
<dbReference type="Pfam" id="PF01872">
    <property type="entry name" value="RibD_C"/>
    <property type="match status" value="1"/>
</dbReference>
<dbReference type="RefSeq" id="WP_373657263.1">
    <property type="nucleotide sequence ID" value="NZ_JBGUAW010000015.1"/>
</dbReference>
<reference evidence="2 3" key="1">
    <citation type="submission" date="2024-08" db="EMBL/GenBank/DDBJ databases">
        <title>Whole-genome sequencing of halo(alkali)philic microorganisms from hypersaline lakes.</title>
        <authorList>
            <person name="Sorokin D.Y."/>
            <person name="Merkel A.Y."/>
            <person name="Messina E."/>
            <person name="Yakimov M."/>
        </authorList>
    </citation>
    <scope>NUCLEOTIDE SEQUENCE [LARGE SCALE GENOMIC DNA]</scope>
    <source>
        <strain evidence="2 3">Cl-TMA</strain>
    </source>
</reference>
<dbReference type="Gene3D" id="3.40.430.10">
    <property type="entry name" value="Dihydrofolate Reductase, subunit A"/>
    <property type="match status" value="1"/>
</dbReference>
<name>A0ABV4U146_9GAMM</name>
<evidence type="ECO:0000259" key="1">
    <source>
        <dbReference type="Pfam" id="PF01872"/>
    </source>
</evidence>
<accession>A0ABV4U146</accession>
<protein>
    <submittedName>
        <fullName evidence="2">RibD family protein</fullName>
    </submittedName>
</protein>
<comment type="caution">
    <text evidence="2">The sequence shown here is derived from an EMBL/GenBank/DDBJ whole genome shotgun (WGS) entry which is preliminary data.</text>
</comment>
<dbReference type="InterPro" id="IPR002734">
    <property type="entry name" value="RibDG_C"/>
</dbReference>
<gene>
    <name evidence="2" type="ORF">ACERLL_16825</name>
</gene>
<dbReference type="InterPro" id="IPR024072">
    <property type="entry name" value="DHFR-like_dom_sf"/>
</dbReference>
<sequence length="277" mass="30734">MGAEIMELYPEPGTERTLEGTYLSHDIRGRGTPEAPFVYANFVSSIDGRIAAAEADTDEPYVLEGLANSHDWRLFQELQAQADCQVTHGGYLRALAEGKFGDILQVGISEEARDIGAWRHERGLTEQPDVAIVSRRLDFPLPPSLEAHKQQVHIITGEDAPQDRVRHWRERGLDVHFAGTGRSVEGGAMTGVLGRRGYTRLYLLAGPEMMETVLRDRALSRLYVTLTHQIIGGEAFHTLASGPLLGDAGRLRLNTLYYDPQKPKGTGQWFSSFELGH</sequence>
<evidence type="ECO:0000313" key="3">
    <source>
        <dbReference type="Proteomes" id="UP001575181"/>
    </source>
</evidence>
<organism evidence="2 3">
    <name type="scientific">Thiohalorhabdus methylotrophus</name>
    <dbReference type="NCBI Taxonomy" id="3242694"/>
    <lineage>
        <taxon>Bacteria</taxon>
        <taxon>Pseudomonadati</taxon>
        <taxon>Pseudomonadota</taxon>
        <taxon>Gammaproteobacteria</taxon>
        <taxon>Thiohalorhabdales</taxon>
        <taxon>Thiohalorhabdaceae</taxon>
        <taxon>Thiohalorhabdus</taxon>
    </lineage>
</organism>
<proteinExistence type="predicted"/>
<keyword evidence="3" id="KW-1185">Reference proteome</keyword>
<dbReference type="SUPFAM" id="SSF53597">
    <property type="entry name" value="Dihydrofolate reductase-like"/>
    <property type="match status" value="1"/>
</dbReference>